<comment type="caution">
    <text evidence="2">The sequence shown here is derived from an EMBL/GenBank/DDBJ whole genome shotgun (WGS) entry which is preliminary data.</text>
</comment>
<keyword evidence="3" id="KW-1185">Reference proteome</keyword>
<organism evidence="2 3">
    <name type="scientific">Metaplanococcus flavidus</name>
    <dbReference type="NCBI Taxonomy" id="569883"/>
    <lineage>
        <taxon>Bacteria</taxon>
        <taxon>Bacillati</taxon>
        <taxon>Bacillota</taxon>
        <taxon>Bacilli</taxon>
        <taxon>Bacillales</taxon>
        <taxon>Caryophanaceae</taxon>
        <taxon>Metaplanococcus</taxon>
    </lineage>
</organism>
<dbReference type="Proteomes" id="UP001597109">
    <property type="component" value="Unassembled WGS sequence"/>
</dbReference>
<evidence type="ECO:0000313" key="3">
    <source>
        <dbReference type="Proteomes" id="UP001597109"/>
    </source>
</evidence>
<keyword evidence="1" id="KW-0812">Transmembrane</keyword>
<name>A0ABW3LD43_9BACL</name>
<gene>
    <name evidence="2" type="ORF">ACFQ1X_13825</name>
</gene>
<keyword evidence="1" id="KW-0472">Membrane</keyword>
<proteinExistence type="predicted"/>
<feature type="transmembrane region" description="Helical" evidence="1">
    <location>
        <begin position="32"/>
        <end position="51"/>
    </location>
</feature>
<dbReference type="EMBL" id="JBHTKI010000022">
    <property type="protein sequence ID" value="MFD1032514.1"/>
    <property type="molecule type" value="Genomic_DNA"/>
</dbReference>
<protein>
    <submittedName>
        <fullName evidence="2">Uncharacterized protein</fullName>
    </submittedName>
</protein>
<keyword evidence="1" id="KW-1133">Transmembrane helix</keyword>
<evidence type="ECO:0000256" key="1">
    <source>
        <dbReference type="SAM" id="Phobius"/>
    </source>
</evidence>
<sequence length="97" mass="10936">MFANLKAIASVFILIGIILLLAEVGETFNLYNAPYILIIVGFIFLVISSIITNKEKSLLCRIGLHKYERLGRDIEVPAMFIYKCKRCSKQKKAASII</sequence>
<reference evidence="3" key="1">
    <citation type="journal article" date="2019" name="Int. J. Syst. Evol. Microbiol.">
        <title>The Global Catalogue of Microorganisms (GCM) 10K type strain sequencing project: providing services to taxonomists for standard genome sequencing and annotation.</title>
        <authorList>
            <consortium name="The Broad Institute Genomics Platform"/>
            <consortium name="The Broad Institute Genome Sequencing Center for Infectious Disease"/>
            <person name="Wu L."/>
            <person name="Ma J."/>
        </authorList>
    </citation>
    <scope>NUCLEOTIDE SEQUENCE [LARGE SCALE GENOMIC DNA]</scope>
    <source>
        <strain evidence="3">CCUG 56756</strain>
    </source>
</reference>
<accession>A0ABW3LD43</accession>
<evidence type="ECO:0000313" key="2">
    <source>
        <dbReference type="EMBL" id="MFD1032514.1"/>
    </source>
</evidence>
<dbReference type="RefSeq" id="WP_144838330.1">
    <property type="nucleotide sequence ID" value="NZ_JBHTKI010000022.1"/>
</dbReference>